<reference evidence="18" key="2">
    <citation type="submission" date="2012-11" db="EMBL/GenBank/DDBJ databases">
        <authorList>
            <person name="Kuo A."/>
            <person name="Curtis B.A."/>
            <person name="Tanifuji G."/>
            <person name="Burki F."/>
            <person name="Gruber A."/>
            <person name="Irimia M."/>
            <person name="Maruyama S."/>
            <person name="Arias M.C."/>
            <person name="Ball S.G."/>
            <person name="Gile G.H."/>
            <person name="Hirakawa Y."/>
            <person name="Hopkins J.F."/>
            <person name="Rensing S.A."/>
            <person name="Schmutz J."/>
            <person name="Symeonidi A."/>
            <person name="Elias M."/>
            <person name="Eveleigh R.J."/>
            <person name="Herman E.K."/>
            <person name="Klute M.J."/>
            <person name="Nakayama T."/>
            <person name="Obornik M."/>
            <person name="Reyes-Prieto A."/>
            <person name="Armbrust E.V."/>
            <person name="Aves S.J."/>
            <person name="Beiko R.G."/>
            <person name="Coutinho P."/>
            <person name="Dacks J.B."/>
            <person name="Durnford D.G."/>
            <person name="Fast N.M."/>
            <person name="Green B.R."/>
            <person name="Grisdale C."/>
            <person name="Hempe F."/>
            <person name="Henrissat B."/>
            <person name="Hoppner M.P."/>
            <person name="Ishida K.-I."/>
            <person name="Kim E."/>
            <person name="Koreny L."/>
            <person name="Kroth P.G."/>
            <person name="Liu Y."/>
            <person name="Malik S.-B."/>
            <person name="Maier U.G."/>
            <person name="McRose D."/>
            <person name="Mock T."/>
            <person name="Neilson J.A."/>
            <person name="Onodera N.T."/>
            <person name="Poole A.M."/>
            <person name="Pritham E.J."/>
            <person name="Richards T.A."/>
            <person name="Rocap G."/>
            <person name="Roy S.W."/>
            <person name="Sarai C."/>
            <person name="Schaack S."/>
            <person name="Shirato S."/>
            <person name="Slamovits C.H."/>
            <person name="Spencer D.F."/>
            <person name="Suzuki S."/>
            <person name="Worden A.Z."/>
            <person name="Zauner S."/>
            <person name="Barry K."/>
            <person name="Bell C."/>
            <person name="Bharti A.K."/>
            <person name="Crow J.A."/>
            <person name="Grimwood J."/>
            <person name="Kramer R."/>
            <person name="Lindquist E."/>
            <person name="Lucas S."/>
            <person name="Salamov A."/>
            <person name="McFadden G.I."/>
            <person name="Lane C.E."/>
            <person name="Keeling P.J."/>
            <person name="Gray M.W."/>
            <person name="Grigoriev I.V."/>
            <person name="Archibald J.M."/>
        </authorList>
    </citation>
    <scope>NUCLEOTIDE SEQUENCE</scope>
    <source>
        <strain evidence="18">CCMP2712</strain>
    </source>
</reference>
<keyword evidence="5 16" id="KW-0418">Kinase</keyword>
<dbReference type="PROSITE" id="PS50011">
    <property type="entry name" value="PROTEIN_KINASE_DOM"/>
    <property type="match status" value="1"/>
</dbReference>
<dbReference type="EC" id="2.7.11.1" evidence="1"/>
<keyword evidence="7" id="KW-0810">Translation regulation</keyword>
<keyword evidence="4 12" id="KW-0547">Nucleotide-binding</keyword>
<keyword evidence="9" id="KW-0834">Unfolded protein response</keyword>
<evidence type="ECO:0000256" key="9">
    <source>
        <dbReference type="ARBA" id="ARBA00023230"/>
    </source>
</evidence>
<evidence type="ECO:0000313" key="18">
    <source>
        <dbReference type="Proteomes" id="UP000011087"/>
    </source>
</evidence>
<dbReference type="InterPro" id="IPR017441">
    <property type="entry name" value="Protein_kinase_ATP_BS"/>
</dbReference>
<dbReference type="InterPro" id="IPR015943">
    <property type="entry name" value="WD40/YVTN_repeat-like_dom_sf"/>
</dbReference>
<feature type="region of interest" description="Disordered" evidence="13">
    <location>
        <begin position="745"/>
        <end position="770"/>
    </location>
</feature>
<dbReference type="SMART" id="SM00220">
    <property type="entry name" value="S_TKc"/>
    <property type="match status" value="1"/>
</dbReference>
<sequence length="1110" mass="122809">MLLKGTSVAFLLVSLVAVVANLIPSESLDLQHARSESKDSLSFMGPRPLHDTAVVILNTIDGGIFALDASTGALRWTKSSGEAVARASPSFGYQDNANTDGESEAVGNQGAAGGKETVSSEGEDASSSENKTYGSELFHQNPMDANWKFQQEEESDFDIIPLYAPGGGLLTVSNGVMEPFGLRANEIVDQSPFVDNGVVVVGSKSTKLYAIDPETGQTSWTHFDKVEDEQCNSANPDADTLIITRSEYSLKVRNAKTGAHSWNVSIAEFRAHGPHSKHDHFKGVQLPVLVSGSRVGGKEIQCYDSRSGELLWIYSLPSTAICAHVWEMQHALELPLYADEDVLMRSPGGLKVGRHGGALFARVTPPPMIPLLVAESVENTAKDRYGLEPPRVGGLMPSDPARGSEVISLQDSLAEKNEQGIFVTGALVRMSSDLSEPAANPCRKGSKDYPQCLVGSYAVREDVREMLNYGMKRIDRPPQDVETKWDERLDPRFGAQGILSGSESVFLASPRRLGYSEFSIFIAAVGLVWLGWVLRNVFDRSPYPRESDVSNSDLRDMCPLDEVPLNGGGENALSKATTVGDFPAAETESDASAALKSMSNQDSSEEEEEDFDSEPFNSSADVVRTSSSQSAKATQSKISAASTKAAASNPSHKPKLFIPTLGGDMLRYGCASTFESLCQDIDDERVSGKARVRDLSRETSDEDSSWDESRLRNNSWDDDDRRQRSISLGSKWSVQKDLDEVMRSEYSKATKTASAPNSPKIPPASPGFFRQNQESRYTTDFEELGKIGRGAFGCVFRVRQRLDEREYAVKKIRLDKDEKSADNQRIMREVRCFSILSDHPKIVRYYGTWQETEMPSPKDKSLGDSGSLADTTWDASSNLFGEESDMTKMSCCEEPVNWLYIQMELCNTSLRQLLNSERWEVNLEVVRSPELEHSGIYNEMVDMYALGIVTFEMLHSFKTGMERIKVIEKLKSSMCSPAASAFAAMPMDSVFGPLTRRRREWKDANVSEAIAKIALPQELFDLQKDYEFEFLLILRLLGEKPRTRMTAKHMSDLLRMKVQEAEHADKFPWADAHLRLEKTTSMSPKHVASVGDLRSLSKSERGTRVQTSWS</sequence>
<evidence type="ECO:0000256" key="2">
    <source>
        <dbReference type="ARBA" id="ARBA00022527"/>
    </source>
</evidence>
<dbReference type="SUPFAM" id="SSF50998">
    <property type="entry name" value="Quinoprotein alcohol dehydrogenase-like"/>
    <property type="match status" value="1"/>
</dbReference>
<dbReference type="GeneID" id="17306340"/>
<dbReference type="HOGENOM" id="CLU_281938_0_0_1"/>
<feature type="compositionally biased region" description="Low complexity" evidence="13">
    <location>
        <begin position="614"/>
        <end position="636"/>
    </location>
</feature>
<feature type="signal peptide" evidence="14">
    <location>
        <begin position="1"/>
        <end position="20"/>
    </location>
</feature>
<feature type="domain" description="Protein kinase" evidence="15">
    <location>
        <begin position="781"/>
        <end position="1110"/>
    </location>
</feature>
<feature type="binding site" evidence="12">
    <location>
        <position position="811"/>
    </location>
    <ligand>
        <name>ATP</name>
        <dbReference type="ChEBI" id="CHEBI:30616"/>
    </ligand>
</feature>
<evidence type="ECO:0000256" key="6">
    <source>
        <dbReference type="ARBA" id="ARBA00022840"/>
    </source>
</evidence>
<reference evidence="17" key="3">
    <citation type="submission" date="2015-06" db="UniProtKB">
        <authorList>
            <consortium name="EnsemblProtists"/>
        </authorList>
    </citation>
    <scope>IDENTIFICATION</scope>
</reference>
<feature type="compositionally biased region" description="Polar residues" evidence="13">
    <location>
        <begin position="91"/>
        <end position="100"/>
    </location>
</feature>
<dbReference type="PaxDb" id="55529-EKX49794"/>
<evidence type="ECO:0000313" key="16">
    <source>
        <dbReference type="EMBL" id="EKX49794.1"/>
    </source>
</evidence>
<dbReference type="SUPFAM" id="SSF56112">
    <property type="entry name" value="Protein kinase-like (PK-like)"/>
    <property type="match status" value="1"/>
</dbReference>
<evidence type="ECO:0000256" key="5">
    <source>
        <dbReference type="ARBA" id="ARBA00022777"/>
    </source>
</evidence>
<name>L1JNG5_GUITC</name>
<evidence type="ECO:0000256" key="4">
    <source>
        <dbReference type="ARBA" id="ARBA00022741"/>
    </source>
</evidence>
<feature type="region of interest" description="Disordered" evidence="13">
    <location>
        <begin position="544"/>
        <end position="636"/>
    </location>
</feature>
<accession>L1JNG5</accession>
<dbReference type="GO" id="GO:0005737">
    <property type="term" value="C:cytoplasm"/>
    <property type="evidence" value="ECO:0007669"/>
    <property type="project" value="TreeGrafter"/>
</dbReference>
<dbReference type="PROSITE" id="PS00107">
    <property type="entry name" value="PROTEIN_KINASE_ATP"/>
    <property type="match status" value="1"/>
</dbReference>
<dbReference type="KEGG" id="gtt:GUITHDRAFT_135854"/>
<evidence type="ECO:0000256" key="8">
    <source>
        <dbReference type="ARBA" id="ARBA00023180"/>
    </source>
</evidence>
<dbReference type="InterPro" id="IPR011047">
    <property type="entry name" value="Quinoprotein_ADH-like_sf"/>
</dbReference>
<comment type="subcellular location">
    <subcellularLocation>
        <location evidence="11">Endomembrane system</location>
        <topology evidence="11">Single-pass type I membrane protein</topology>
    </subcellularLocation>
</comment>
<dbReference type="OrthoDB" id="1405469at2759"/>
<protein>
    <recommendedName>
        <fullName evidence="1">non-specific serine/threonine protein kinase</fullName>
        <ecNumber evidence="1">2.7.11.1</ecNumber>
    </recommendedName>
    <alternativeName>
        <fullName evidence="10">PRKR-like endoplasmic reticulum kinase</fullName>
    </alternativeName>
</protein>
<evidence type="ECO:0000256" key="13">
    <source>
        <dbReference type="SAM" id="MobiDB-lite"/>
    </source>
</evidence>
<dbReference type="GO" id="GO:0006986">
    <property type="term" value="P:response to unfolded protein"/>
    <property type="evidence" value="ECO:0007669"/>
    <property type="project" value="UniProtKB-KW"/>
</dbReference>
<dbReference type="InterPro" id="IPR018391">
    <property type="entry name" value="PQQ_b-propeller_rpt"/>
</dbReference>
<dbReference type="InterPro" id="IPR011009">
    <property type="entry name" value="Kinase-like_dom_sf"/>
</dbReference>
<evidence type="ECO:0000256" key="14">
    <source>
        <dbReference type="SAM" id="SignalP"/>
    </source>
</evidence>
<keyword evidence="8" id="KW-0325">Glycoprotein</keyword>
<dbReference type="EMBL" id="JH992981">
    <property type="protein sequence ID" value="EKX49794.1"/>
    <property type="molecule type" value="Genomic_DNA"/>
</dbReference>
<keyword evidence="2" id="KW-0723">Serine/threonine-protein kinase</keyword>
<organism evidence="16">
    <name type="scientific">Guillardia theta (strain CCMP2712)</name>
    <name type="common">Cryptophyte</name>
    <dbReference type="NCBI Taxonomy" id="905079"/>
    <lineage>
        <taxon>Eukaryota</taxon>
        <taxon>Cryptophyceae</taxon>
        <taxon>Pyrenomonadales</taxon>
        <taxon>Geminigeraceae</taxon>
        <taxon>Guillardia</taxon>
    </lineage>
</organism>
<dbReference type="InterPro" id="IPR002372">
    <property type="entry name" value="PQQ_rpt_dom"/>
</dbReference>
<dbReference type="GO" id="GO:0006417">
    <property type="term" value="P:regulation of translation"/>
    <property type="evidence" value="ECO:0007669"/>
    <property type="project" value="UniProtKB-KW"/>
</dbReference>
<dbReference type="GO" id="GO:0005634">
    <property type="term" value="C:nucleus"/>
    <property type="evidence" value="ECO:0007669"/>
    <property type="project" value="TreeGrafter"/>
</dbReference>
<evidence type="ECO:0000256" key="11">
    <source>
        <dbReference type="ARBA" id="ARBA00046288"/>
    </source>
</evidence>
<feature type="region of interest" description="Disordered" evidence="13">
    <location>
        <begin position="1085"/>
        <end position="1110"/>
    </location>
</feature>
<dbReference type="GO" id="GO:0005524">
    <property type="term" value="F:ATP binding"/>
    <property type="evidence" value="ECO:0007669"/>
    <property type="project" value="UniProtKB-UniRule"/>
</dbReference>
<dbReference type="InterPro" id="IPR000719">
    <property type="entry name" value="Prot_kinase_dom"/>
</dbReference>
<evidence type="ECO:0000256" key="7">
    <source>
        <dbReference type="ARBA" id="ARBA00022845"/>
    </source>
</evidence>
<evidence type="ECO:0000256" key="12">
    <source>
        <dbReference type="PROSITE-ProRule" id="PRU10141"/>
    </source>
</evidence>
<dbReference type="PANTHER" id="PTHR11042">
    <property type="entry name" value="EUKARYOTIC TRANSLATION INITIATION FACTOR 2-ALPHA KINASE EIF2-ALPHA KINASE -RELATED"/>
    <property type="match status" value="1"/>
</dbReference>
<feature type="region of interest" description="Disordered" evidence="13">
    <location>
        <begin position="687"/>
        <end position="722"/>
    </location>
</feature>
<evidence type="ECO:0000259" key="15">
    <source>
        <dbReference type="PROSITE" id="PS50011"/>
    </source>
</evidence>
<gene>
    <name evidence="16" type="ORF">GUITHDRAFT_135854</name>
</gene>
<dbReference type="Pfam" id="PF13360">
    <property type="entry name" value="PQQ_2"/>
    <property type="match status" value="1"/>
</dbReference>
<keyword evidence="18" id="KW-1185">Reference proteome</keyword>
<dbReference type="Proteomes" id="UP000011087">
    <property type="component" value="Unassembled WGS sequence"/>
</dbReference>
<dbReference type="EnsemblProtists" id="EKX49794">
    <property type="protein sequence ID" value="EKX49794"/>
    <property type="gene ID" value="GUITHDRAFT_135854"/>
</dbReference>
<keyword evidence="14" id="KW-0732">Signal</keyword>
<evidence type="ECO:0000256" key="10">
    <source>
        <dbReference type="ARBA" id="ARBA00041500"/>
    </source>
</evidence>
<keyword evidence="3" id="KW-0808">Transferase</keyword>
<reference evidence="16 18" key="1">
    <citation type="journal article" date="2012" name="Nature">
        <title>Algal genomes reveal evolutionary mosaicism and the fate of nucleomorphs.</title>
        <authorList>
            <consortium name="DOE Joint Genome Institute"/>
            <person name="Curtis B.A."/>
            <person name="Tanifuji G."/>
            <person name="Burki F."/>
            <person name="Gruber A."/>
            <person name="Irimia M."/>
            <person name="Maruyama S."/>
            <person name="Arias M.C."/>
            <person name="Ball S.G."/>
            <person name="Gile G.H."/>
            <person name="Hirakawa Y."/>
            <person name="Hopkins J.F."/>
            <person name="Kuo A."/>
            <person name="Rensing S.A."/>
            <person name="Schmutz J."/>
            <person name="Symeonidi A."/>
            <person name="Elias M."/>
            <person name="Eveleigh R.J."/>
            <person name="Herman E.K."/>
            <person name="Klute M.J."/>
            <person name="Nakayama T."/>
            <person name="Obornik M."/>
            <person name="Reyes-Prieto A."/>
            <person name="Armbrust E.V."/>
            <person name="Aves S.J."/>
            <person name="Beiko R.G."/>
            <person name="Coutinho P."/>
            <person name="Dacks J.B."/>
            <person name="Durnford D.G."/>
            <person name="Fast N.M."/>
            <person name="Green B.R."/>
            <person name="Grisdale C.J."/>
            <person name="Hempel F."/>
            <person name="Henrissat B."/>
            <person name="Hoppner M.P."/>
            <person name="Ishida K."/>
            <person name="Kim E."/>
            <person name="Koreny L."/>
            <person name="Kroth P.G."/>
            <person name="Liu Y."/>
            <person name="Malik S.B."/>
            <person name="Maier U.G."/>
            <person name="McRose D."/>
            <person name="Mock T."/>
            <person name="Neilson J.A."/>
            <person name="Onodera N.T."/>
            <person name="Poole A.M."/>
            <person name="Pritham E.J."/>
            <person name="Richards T.A."/>
            <person name="Rocap G."/>
            <person name="Roy S.W."/>
            <person name="Sarai C."/>
            <person name="Schaack S."/>
            <person name="Shirato S."/>
            <person name="Slamovits C.H."/>
            <person name="Spencer D.F."/>
            <person name="Suzuki S."/>
            <person name="Worden A.Z."/>
            <person name="Zauner S."/>
            <person name="Barry K."/>
            <person name="Bell C."/>
            <person name="Bharti A.K."/>
            <person name="Crow J.A."/>
            <person name="Grimwood J."/>
            <person name="Kramer R."/>
            <person name="Lindquist E."/>
            <person name="Lucas S."/>
            <person name="Salamov A."/>
            <person name="McFadden G.I."/>
            <person name="Lane C.E."/>
            <person name="Keeling P.J."/>
            <person name="Gray M.W."/>
            <person name="Grigoriev I.V."/>
            <person name="Archibald J.M."/>
        </authorList>
    </citation>
    <scope>NUCLEOTIDE SEQUENCE</scope>
    <source>
        <strain evidence="16 18">CCMP2712</strain>
    </source>
</reference>
<dbReference type="InterPro" id="IPR050339">
    <property type="entry name" value="CC_SR_Kinase"/>
</dbReference>
<dbReference type="GO" id="GO:0004672">
    <property type="term" value="F:protein kinase activity"/>
    <property type="evidence" value="ECO:0007669"/>
    <property type="project" value="InterPro"/>
</dbReference>
<feature type="region of interest" description="Disordered" evidence="13">
    <location>
        <begin position="90"/>
        <end position="135"/>
    </location>
</feature>
<dbReference type="eggNOG" id="KOG1035">
    <property type="taxonomic scope" value="Eukaryota"/>
</dbReference>
<dbReference type="GO" id="GO:0012505">
    <property type="term" value="C:endomembrane system"/>
    <property type="evidence" value="ECO:0007669"/>
    <property type="project" value="UniProtKB-SubCell"/>
</dbReference>
<proteinExistence type="predicted"/>
<dbReference type="STRING" id="905079.L1JNG5"/>
<dbReference type="RefSeq" id="XP_005836774.1">
    <property type="nucleotide sequence ID" value="XM_005836717.1"/>
</dbReference>
<evidence type="ECO:0000256" key="1">
    <source>
        <dbReference type="ARBA" id="ARBA00012513"/>
    </source>
</evidence>
<feature type="compositionally biased region" description="Basic and acidic residues" evidence="13">
    <location>
        <begin position="687"/>
        <end position="699"/>
    </location>
</feature>
<dbReference type="Gene3D" id="1.10.510.10">
    <property type="entry name" value="Transferase(Phosphotransferase) domain 1"/>
    <property type="match status" value="1"/>
</dbReference>
<dbReference type="SMART" id="SM00564">
    <property type="entry name" value="PQQ"/>
    <property type="match status" value="3"/>
</dbReference>
<feature type="compositionally biased region" description="Acidic residues" evidence="13">
    <location>
        <begin position="603"/>
        <end position="613"/>
    </location>
</feature>
<keyword evidence="6 12" id="KW-0067">ATP-binding</keyword>
<feature type="chain" id="PRO_5008771557" description="non-specific serine/threonine protein kinase" evidence="14">
    <location>
        <begin position="21"/>
        <end position="1110"/>
    </location>
</feature>
<dbReference type="Gene3D" id="3.30.200.20">
    <property type="entry name" value="Phosphorylase Kinase, domain 1"/>
    <property type="match status" value="1"/>
</dbReference>
<evidence type="ECO:0000256" key="3">
    <source>
        <dbReference type="ARBA" id="ARBA00022679"/>
    </source>
</evidence>
<feature type="compositionally biased region" description="Basic and acidic residues" evidence="13">
    <location>
        <begin position="544"/>
        <end position="558"/>
    </location>
</feature>
<dbReference type="Pfam" id="PF00069">
    <property type="entry name" value="Pkinase"/>
    <property type="match status" value="1"/>
</dbReference>
<evidence type="ECO:0000313" key="17">
    <source>
        <dbReference type="EnsemblProtists" id="EKX49794"/>
    </source>
</evidence>
<dbReference type="PANTHER" id="PTHR11042:SF160">
    <property type="entry name" value="EUKARYOTIC TRANSLATION INITIATION FACTOR 2-ALPHA KINASE 1"/>
    <property type="match status" value="1"/>
</dbReference>
<dbReference type="Gene3D" id="2.130.10.10">
    <property type="entry name" value="YVTN repeat-like/Quinoprotein amine dehydrogenase"/>
    <property type="match status" value="1"/>
</dbReference>
<dbReference type="AlphaFoldDB" id="L1JNG5"/>